<comment type="caution">
    <text evidence="11">The sequence shown here is derived from an EMBL/GenBank/DDBJ whole genome shotgun (WGS) entry which is preliminary data.</text>
</comment>
<feature type="active site" description="Proton acceptor" evidence="10">
    <location>
        <position position="311"/>
    </location>
</feature>
<dbReference type="PANTHER" id="PTHR43463:SF1">
    <property type="entry name" value="NICOTINATE-NUCLEOTIDE--DIMETHYLBENZIMIDAZOLE PHOSPHORIBOSYLTRANSFERASE"/>
    <property type="match status" value="1"/>
</dbReference>
<dbReference type="NCBIfam" id="NF000996">
    <property type="entry name" value="PRK00105.1"/>
    <property type="match status" value="1"/>
</dbReference>
<dbReference type="SUPFAM" id="SSF52733">
    <property type="entry name" value="Nicotinate mononucleotide:5,6-dimethylbenzimidazole phosphoribosyltransferase (CobT)"/>
    <property type="match status" value="1"/>
</dbReference>
<evidence type="ECO:0000256" key="3">
    <source>
        <dbReference type="ARBA" id="ARBA00011991"/>
    </source>
</evidence>
<dbReference type="Gene3D" id="1.10.1610.10">
    <property type="match status" value="1"/>
</dbReference>
<evidence type="ECO:0000256" key="5">
    <source>
        <dbReference type="ARBA" id="ARBA00022573"/>
    </source>
</evidence>
<dbReference type="RefSeq" id="WP_346757536.1">
    <property type="nucleotide sequence ID" value="NZ_JAUJEB010000001.1"/>
</dbReference>
<comment type="pathway">
    <text evidence="1 10">Nucleoside biosynthesis; alpha-ribazole biosynthesis; alpha-ribazole from 5,6-dimethylbenzimidazole: step 1/2.</text>
</comment>
<evidence type="ECO:0000313" key="11">
    <source>
        <dbReference type="EMBL" id="MDN5212214.1"/>
    </source>
</evidence>
<evidence type="ECO:0000256" key="2">
    <source>
        <dbReference type="ARBA" id="ARBA00007110"/>
    </source>
</evidence>
<dbReference type="PANTHER" id="PTHR43463">
    <property type="entry name" value="NICOTINATE-NUCLEOTIDE--DIMETHYLBENZIMIDAZOLE PHOSPHORIBOSYLTRANSFERASE"/>
    <property type="match status" value="1"/>
</dbReference>
<dbReference type="InterPro" id="IPR003200">
    <property type="entry name" value="Nict_dMeBzImd_PRibTrfase"/>
</dbReference>
<comment type="function">
    <text evidence="10">Catalyzes the synthesis of alpha-ribazole-5'-phosphate from nicotinate mononucleotide (NAMN) and 5,6-dimethylbenzimidazole (DMB).</text>
</comment>
<evidence type="ECO:0000313" key="12">
    <source>
        <dbReference type="Proteomes" id="UP001172083"/>
    </source>
</evidence>
<evidence type="ECO:0000256" key="7">
    <source>
        <dbReference type="ARBA" id="ARBA00022679"/>
    </source>
</evidence>
<evidence type="ECO:0000256" key="9">
    <source>
        <dbReference type="ARBA" id="ARBA00047340"/>
    </source>
</evidence>
<evidence type="ECO:0000256" key="1">
    <source>
        <dbReference type="ARBA" id="ARBA00005049"/>
    </source>
</evidence>
<dbReference type="HAMAP" id="MF_00230">
    <property type="entry name" value="CobT"/>
    <property type="match status" value="1"/>
</dbReference>
<evidence type="ECO:0000256" key="4">
    <source>
        <dbReference type="ARBA" id="ARBA00015486"/>
    </source>
</evidence>
<comment type="catalytic activity">
    <reaction evidence="9 10">
        <text>5,6-dimethylbenzimidazole + nicotinate beta-D-ribonucleotide = alpha-ribazole 5'-phosphate + nicotinate + H(+)</text>
        <dbReference type="Rhea" id="RHEA:11196"/>
        <dbReference type="ChEBI" id="CHEBI:15378"/>
        <dbReference type="ChEBI" id="CHEBI:15890"/>
        <dbReference type="ChEBI" id="CHEBI:32544"/>
        <dbReference type="ChEBI" id="CHEBI:57502"/>
        <dbReference type="ChEBI" id="CHEBI:57918"/>
        <dbReference type="EC" id="2.4.2.21"/>
    </reaction>
</comment>
<name>A0ABT8L387_9BACT</name>
<evidence type="ECO:0000256" key="6">
    <source>
        <dbReference type="ARBA" id="ARBA00022676"/>
    </source>
</evidence>
<proteinExistence type="inferred from homology"/>
<keyword evidence="7 10" id="KW-0808">Transferase</keyword>
<dbReference type="NCBIfam" id="TIGR03160">
    <property type="entry name" value="cobT_DBIPRT"/>
    <property type="match status" value="1"/>
</dbReference>
<evidence type="ECO:0000256" key="8">
    <source>
        <dbReference type="ARBA" id="ARBA00030686"/>
    </source>
</evidence>
<dbReference type="Gene3D" id="3.40.50.10210">
    <property type="match status" value="1"/>
</dbReference>
<dbReference type="InterPro" id="IPR023195">
    <property type="entry name" value="Nict_dMeBzImd_PRibTrfase_N"/>
</dbReference>
<keyword evidence="12" id="KW-1185">Reference proteome</keyword>
<keyword evidence="5 10" id="KW-0169">Cobalamin biosynthesis</keyword>
<evidence type="ECO:0000256" key="10">
    <source>
        <dbReference type="HAMAP-Rule" id="MF_00230"/>
    </source>
</evidence>
<dbReference type="EC" id="2.4.2.21" evidence="3 10"/>
<dbReference type="CDD" id="cd02439">
    <property type="entry name" value="DMB-PRT_CobT"/>
    <property type="match status" value="1"/>
</dbReference>
<dbReference type="InterPro" id="IPR036087">
    <property type="entry name" value="Nict_dMeBzImd_PRibTrfase_sf"/>
</dbReference>
<dbReference type="EMBL" id="JAUJEB010000001">
    <property type="protein sequence ID" value="MDN5212214.1"/>
    <property type="molecule type" value="Genomic_DNA"/>
</dbReference>
<comment type="similarity">
    <text evidence="2 10">Belongs to the CobT family.</text>
</comment>
<dbReference type="GO" id="GO:0008939">
    <property type="term" value="F:nicotinate-nucleotide-dimethylbenzimidazole phosphoribosyltransferase activity"/>
    <property type="evidence" value="ECO:0007669"/>
    <property type="project" value="UniProtKB-EC"/>
</dbReference>
<gene>
    <name evidence="10 11" type="primary">cobT</name>
    <name evidence="11" type="ORF">QQ020_09135</name>
</gene>
<sequence length="346" mass="37583">MGYKIFPPKKDLLSELIEKVNGKTKPVGALGRLEQIAIQIGLIQQSLSPVLNKPYILVFAGDHGIAREGVSAYPQAVTHQMVNNFLSGKAAINVFARQNAIGLKVIDAGVNYDFDPHVLLTRHKVDYGTRSFLHEKAMTKEQLQQALDYGEVAVDEIKSLGANIVGFGEMGIGNTASASMIMSRICGLELIHCVGRGTGLNDVQLQNKFGVLRAALDRHADVTDPLEVLQTFGGYEIAQMCGAMLRAAELQMVLLIDGFIATAAFLVAQQLCPAIKAYSVLCHQSEEKGHQQMVDFLKMKPLINLNMRLGEGTGCAVAYPIVNSAITFFNEMASFTEAGVSNRIDQ</sequence>
<dbReference type="Pfam" id="PF02277">
    <property type="entry name" value="DBI_PRT"/>
    <property type="match status" value="1"/>
</dbReference>
<accession>A0ABT8L387</accession>
<dbReference type="Proteomes" id="UP001172083">
    <property type="component" value="Unassembled WGS sequence"/>
</dbReference>
<reference evidence="11" key="1">
    <citation type="submission" date="2023-06" db="EMBL/GenBank/DDBJ databases">
        <title>Genomic of Agaribacillus aureum.</title>
        <authorList>
            <person name="Wang G."/>
        </authorList>
    </citation>
    <scope>NUCLEOTIDE SEQUENCE</scope>
    <source>
        <strain evidence="11">BMA12</strain>
    </source>
</reference>
<keyword evidence="6 10" id="KW-0328">Glycosyltransferase</keyword>
<dbReference type="InterPro" id="IPR017846">
    <property type="entry name" value="Nict_dMeBzImd_PRibTrfase_bact"/>
</dbReference>
<protein>
    <recommendedName>
        <fullName evidence="4 10">Nicotinate-nucleotide--dimethylbenzimidazole phosphoribosyltransferase</fullName>
        <shortName evidence="10">NN:DBI PRT</shortName>
        <ecNumber evidence="3 10">2.4.2.21</ecNumber>
    </recommendedName>
    <alternativeName>
        <fullName evidence="8 10">N(1)-alpha-phosphoribosyltransferase</fullName>
    </alternativeName>
</protein>
<organism evidence="11 12">
    <name type="scientific">Agaribacillus aureus</name>
    <dbReference type="NCBI Taxonomy" id="3051825"/>
    <lineage>
        <taxon>Bacteria</taxon>
        <taxon>Pseudomonadati</taxon>
        <taxon>Bacteroidota</taxon>
        <taxon>Cytophagia</taxon>
        <taxon>Cytophagales</taxon>
        <taxon>Splendidivirgaceae</taxon>
        <taxon>Agaribacillus</taxon>
    </lineage>
</organism>